<evidence type="ECO:0000256" key="1">
    <source>
        <dbReference type="ARBA" id="ARBA00022448"/>
    </source>
</evidence>
<dbReference type="SUPFAM" id="SSF52540">
    <property type="entry name" value="P-loop containing nucleoside triphosphate hydrolases"/>
    <property type="match status" value="1"/>
</dbReference>
<dbReference type="PROSITE" id="PS00211">
    <property type="entry name" value="ABC_TRANSPORTER_1"/>
    <property type="match status" value="1"/>
</dbReference>
<dbReference type="EMBL" id="JADRCP010000010">
    <property type="protein sequence ID" value="MBK5178336.1"/>
    <property type="molecule type" value="Genomic_DNA"/>
</dbReference>
<dbReference type="GO" id="GO:0055085">
    <property type="term" value="P:transmembrane transport"/>
    <property type="evidence" value="ECO:0007669"/>
    <property type="project" value="UniProtKB-ARBA"/>
</dbReference>
<dbReference type="Pfam" id="PF00005">
    <property type="entry name" value="ABC_tran"/>
    <property type="match status" value="1"/>
</dbReference>
<dbReference type="Gene3D" id="3.40.50.300">
    <property type="entry name" value="P-loop containing nucleotide triphosphate hydrolases"/>
    <property type="match status" value="1"/>
</dbReference>
<dbReference type="Proteomes" id="UP000807542">
    <property type="component" value="Unassembled WGS sequence"/>
</dbReference>
<dbReference type="SMART" id="SM00382">
    <property type="entry name" value="AAA"/>
    <property type="match status" value="1"/>
</dbReference>
<dbReference type="PANTHER" id="PTHR43776">
    <property type="entry name" value="TRANSPORT ATP-BINDING PROTEIN"/>
    <property type="match status" value="1"/>
</dbReference>
<evidence type="ECO:0000313" key="8">
    <source>
        <dbReference type="Proteomes" id="UP001296969"/>
    </source>
</evidence>
<evidence type="ECO:0000256" key="2">
    <source>
        <dbReference type="ARBA" id="ARBA00022741"/>
    </source>
</evidence>
<evidence type="ECO:0000259" key="4">
    <source>
        <dbReference type="PROSITE" id="PS50893"/>
    </source>
</evidence>
<accession>A0A9D7ALY9</accession>
<dbReference type="RefSeq" id="WP_228399399.1">
    <property type="nucleotide sequence ID" value="NZ_JADRCP010000010.1"/>
</dbReference>
<reference evidence="6 8" key="1">
    <citation type="submission" date="2020-11" db="EMBL/GenBank/DDBJ databases">
        <title>Insectihabitans protaetiae gen. nov. sp. nov. and Insectihabitans allomyrinae sp. nov., isolated from larvae of Protaetia brevitarsis seulensis and Allomyrina dichotoma, respectively.</title>
        <authorList>
            <person name="Lee S.D."/>
            <person name="Byeon Y.-S."/>
            <person name="Kim S.-M."/>
            <person name="Yang H.L."/>
            <person name="Kim I.S."/>
        </authorList>
    </citation>
    <scope>NUCLEOTIDE SEQUENCE</scope>
    <source>
        <strain evidence="6">CWB-B4</strain>
        <strain evidence="5 8">CWB-B43</strain>
    </source>
</reference>
<dbReference type="InterPro" id="IPR003593">
    <property type="entry name" value="AAA+_ATPase"/>
</dbReference>
<evidence type="ECO:0000256" key="3">
    <source>
        <dbReference type="ARBA" id="ARBA00022840"/>
    </source>
</evidence>
<comment type="caution">
    <text evidence="6">The sequence shown here is derived from an EMBL/GenBank/DDBJ whole genome shotgun (WGS) entry which is preliminary data.</text>
</comment>
<dbReference type="InterPro" id="IPR003439">
    <property type="entry name" value="ABC_transporter-like_ATP-bd"/>
</dbReference>
<proteinExistence type="predicted"/>
<evidence type="ECO:0000313" key="5">
    <source>
        <dbReference type="EMBL" id="MBK5075021.1"/>
    </source>
</evidence>
<protein>
    <submittedName>
        <fullName evidence="6">ATP-binding cassette domain-containing protein</fullName>
    </submittedName>
</protein>
<feature type="domain" description="ABC transporter" evidence="4">
    <location>
        <begin position="2"/>
        <end position="198"/>
    </location>
</feature>
<dbReference type="AlphaFoldDB" id="A0A9D7ALY9"/>
<dbReference type="InterPro" id="IPR027417">
    <property type="entry name" value="P-loop_NTPase"/>
</dbReference>
<dbReference type="EMBL" id="JADRCQ010000010">
    <property type="protein sequence ID" value="MBK5075021.1"/>
    <property type="molecule type" value="Genomic_DNA"/>
</dbReference>
<dbReference type="GO" id="GO:0005524">
    <property type="term" value="F:ATP binding"/>
    <property type="evidence" value="ECO:0007669"/>
    <property type="project" value="UniProtKB-KW"/>
</dbReference>
<dbReference type="GO" id="GO:0016887">
    <property type="term" value="F:ATP hydrolysis activity"/>
    <property type="evidence" value="ECO:0007669"/>
    <property type="project" value="InterPro"/>
</dbReference>
<dbReference type="PANTHER" id="PTHR43776:SF5">
    <property type="entry name" value="ATPASE COMPONENT OF ABC-TYPE TRANSPORT SYSTEM"/>
    <property type="match status" value="1"/>
</dbReference>
<organism evidence="6 7">
    <name type="scientific">Limnobaculum xujianqingii</name>
    <dbReference type="NCBI Taxonomy" id="2738837"/>
    <lineage>
        <taxon>Bacteria</taxon>
        <taxon>Pseudomonadati</taxon>
        <taxon>Pseudomonadota</taxon>
        <taxon>Gammaproteobacteria</taxon>
        <taxon>Enterobacterales</taxon>
        <taxon>Budviciaceae</taxon>
        <taxon>Limnobaculum</taxon>
    </lineage>
</organism>
<sequence>MLQTHNLSIIQGETTLWHELNLSVSPGERLGIFAPSGYGKTTLGRVLAGWQQPTKGHITLDNQPLPLKGYCPVQLVPQHPERTFNPARTTGAALYDVWQPGNEWLEALAIDPELLTRYPSEVSGGELARIALLRALAPKTRFLIADEITAQLDPLMQAQTWRFILLQQSQQRNLGMVIISHSKALLDQVCTQVWQSEP</sequence>
<keyword evidence="1" id="KW-0813">Transport</keyword>
<keyword evidence="8" id="KW-1185">Reference proteome</keyword>
<dbReference type="Proteomes" id="UP001296969">
    <property type="component" value="Unassembled WGS sequence"/>
</dbReference>
<keyword evidence="3 6" id="KW-0067">ATP-binding</keyword>
<gene>
    <name evidence="6" type="ORF">I2492_18665</name>
    <name evidence="5" type="ORF">I2493_18615</name>
</gene>
<dbReference type="InterPro" id="IPR017871">
    <property type="entry name" value="ABC_transporter-like_CS"/>
</dbReference>
<dbReference type="InterPro" id="IPR050319">
    <property type="entry name" value="ABC_transp_ATP-bind"/>
</dbReference>
<evidence type="ECO:0000313" key="6">
    <source>
        <dbReference type="EMBL" id="MBK5178336.1"/>
    </source>
</evidence>
<dbReference type="PROSITE" id="PS50893">
    <property type="entry name" value="ABC_TRANSPORTER_2"/>
    <property type="match status" value="1"/>
</dbReference>
<keyword evidence="2" id="KW-0547">Nucleotide-binding</keyword>
<name>A0A9D7ALY9_9GAMM</name>
<evidence type="ECO:0000313" key="7">
    <source>
        <dbReference type="Proteomes" id="UP000807542"/>
    </source>
</evidence>